<comment type="caution">
    <text evidence="3">The sequence shown here is derived from an EMBL/GenBank/DDBJ whole genome shotgun (WGS) entry which is preliminary data.</text>
</comment>
<gene>
    <name evidence="3" type="ORF">BJY16_006502</name>
</gene>
<keyword evidence="2" id="KW-0812">Transmembrane</keyword>
<evidence type="ECO:0000256" key="2">
    <source>
        <dbReference type="SAM" id="Phobius"/>
    </source>
</evidence>
<organism evidence="3 4">
    <name type="scientific">Actinoplanes octamycinicus</name>
    <dbReference type="NCBI Taxonomy" id="135948"/>
    <lineage>
        <taxon>Bacteria</taxon>
        <taxon>Bacillati</taxon>
        <taxon>Actinomycetota</taxon>
        <taxon>Actinomycetes</taxon>
        <taxon>Micromonosporales</taxon>
        <taxon>Micromonosporaceae</taxon>
        <taxon>Actinoplanes</taxon>
    </lineage>
</organism>
<reference evidence="3 4" key="1">
    <citation type="submission" date="2020-08" db="EMBL/GenBank/DDBJ databases">
        <title>Sequencing the genomes of 1000 actinobacteria strains.</title>
        <authorList>
            <person name="Klenk H.-P."/>
        </authorList>
    </citation>
    <scope>NUCLEOTIDE SEQUENCE [LARGE SCALE GENOMIC DNA]</scope>
    <source>
        <strain evidence="3 4">DSM 45809</strain>
    </source>
</reference>
<proteinExistence type="predicted"/>
<evidence type="ECO:0000313" key="3">
    <source>
        <dbReference type="EMBL" id="MBB4743043.1"/>
    </source>
</evidence>
<feature type="transmembrane region" description="Helical" evidence="2">
    <location>
        <begin position="30"/>
        <end position="49"/>
    </location>
</feature>
<feature type="region of interest" description="Disordered" evidence="1">
    <location>
        <begin position="52"/>
        <end position="115"/>
    </location>
</feature>
<name>A0A7W7MAG9_9ACTN</name>
<dbReference type="Proteomes" id="UP000546162">
    <property type="component" value="Unassembled WGS sequence"/>
</dbReference>
<evidence type="ECO:0000256" key="1">
    <source>
        <dbReference type="SAM" id="MobiDB-lite"/>
    </source>
</evidence>
<keyword evidence="2" id="KW-0472">Membrane</keyword>
<dbReference type="EMBL" id="JACHNB010000001">
    <property type="protein sequence ID" value="MBB4743043.1"/>
    <property type="molecule type" value="Genomic_DNA"/>
</dbReference>
<protein>
    <submittedName>
        <fullName evidence="3">Uncharacterized protein</fullName>
    </submittedName>
</protein>
<feature type="transmembrane region" description="Helical" evidence="2">
    <location>
        <begin position="7"/>
        <end position="24"/>
    </location>
</feature>
<keyword evidence="2" id="KW-1133">Transmembrane helix</keyword>
<accession>A0A7W7MAG9</accession>
<sequence>MWVGRGLFGVIVAGLVVYLVAVGLDQADKLASGIGAVLALVALAAPYLFPPASSASVPDEVRDTGAARASAGGHANTGIDAPGDERAARVTRSGDATADGPGSAANTGVQRRPRS</sequence>
<dbReference type="RefSeq" id="WP_378002318.1">
    <property type="nucleotide sequence ID" value="NZ_JBHMDH010000013.1"/>
</dbReference>
<evidence type="ECO:0000313" key="4">
    <source>
        <dbReference type="Proteomes" id="UP000546162"/>
    </source>
</evidence>
<keyword evidence="4" id="KW-1185">Reference proteome</keyword>
<dbReference type="AlphaFoldDB" id="A0A7W7MAG9"/>